<feature type="compositionally biased region" description="Basic and acidic residues" evidence="2">
    <location>
        <begin position="263"/>
        <end position="273"/>
    </location>
</feature>
<evidence type="ECO:0000313" key="3">
    <source>
        <dbReference type="EMBL" id="WBW74613.1"/>
    </source>
</evidence>
<dbReference type="AlphaFoldDB" id="A0AAF0AYE2"/>
<evidence type="ECO:0000256" key="2">
    <source>
        <dbReference type="SAM" id="MobiDB-lite"/>
    </source>
</evidence>
<dbReference type="Gene3D" id="1.20.1260.60">
    <property type="entry name" value="Vacuolar protein sorting-associated protein Ist1"/>
    <property type="match status" value="1"/>
</dbReference>
<dbReference type="InterPro" id="IPR042277">
    <property type="entry name" value="IST1-like"/>
</dbReference>
<feature type="compositionally biased region" description="Low complexity" evidence="2">
    <location>
        <begin position="232"/>
        <end position="244"/>
    </location>
</feature>
<dbReference type="InterPro" id="IPR005061">
    <property type="entry name" value="Ist1"/>
</dbReference>
<name>A0AAF0AYE2_9SCHI</name>
<organism evidence="3 4">
    <name type="scientific">Schizosaccharomyces osmophilus</name>
    <dbReference type="NCBI Taxonomy" id="2545709"/>
    <lineage>
        <taxon>Eukaryota</taxon>
        <taxon>Fungi</taxon>
        <taxon>Dikarya</taxon>
        <taxon>Ascomycota</taxon>
        <taxon>Taphrinomycotina</taxon>
        <taxon>Schizosaccharomycetes</taxon>
        <taxon>Schizosaccharomycetales</taxon>
        <taxon>Schizosaccharomycetaceae</taxon>
        <taxon>Schizosaccharomyces</taxon>
    </lineage>
</organism>
<feature type="region of interest" description="Disordered" evidence="2">
    <location>
        <begin position="171"/>
        <end position="273"/>
    </location>
</feature>
<sequence>MSKLQLQLKLAATRLEILRKKEEALAKQARRTVAFGLKTYSSTLARARVEPLIMQDVYMELLELLQVDAEILANRTSILEKRGFEPEAPWKSSLYHVLAAAPQLPIKELKFVHDYLVRLYGKEFTQLTDPDLSKNDEQFYKLLYPPIPSEELVNGYIEELRRTYFPEEYRKEEIPSSKEVEELLPLAPSSQDTSAPSSTQDEASKTTDLPQSTSSASRVPSSGIANSHTIPKHAPSSHSPPAAKNTVHPIQPDSNKPPSFEELAARLESLKRT</sequence>
<accession>A0AAF0AYE2</accession>
<keyword evidence="4" id="KW-1185">Reference proteome</keyword>
<dbReference type="GO" id="GO:0015031">
    <property type="term" value="P:protein transport"/>
    <property type="evidence" value="ECO:0007669"/>
    <property type="project" value="InterPro"/>
</dbReference>
<evidence type="ECO:0000256" key="1">
    <source>
        <dbReference type="ARBA" id="ARBA00005536"/>
    </source>
</evidence>
<dbReference type="Pfam" id="PF03398">
    <property type="entry name" value="Ist1"/>
    <property type="match status" value="1"/>
</dbReference>
<feature type="compositionally biased region" description="Polar residues" evidence="2">
    <location>
        <begin position="188"/>
        <end position="229"/>
    </location>
</feature>
<gene>
    <name evidence="3" type="primary">ist1</name>
    <name evidence="3" type="ORF">SOMG_02987</name>
</gene>
<evidence type="ECO:0000313" key="4">
    <source>
        <dbReference type="Proteomes" id="UP001212411"/>
    </source>
</evidence>
<comment type="similarity">
    <text evidence="1">Belongs to the IST1 family.</text>
</comment>
<reference evidence="3 4" key="1">
    <citation type="journal article" date="2023" name="G3 (Bethesda)">
        <title>A high-quality reference genome for the fission yeast Schizosaccharomyces osmophilus.</title>
        <authorList>
            <person name="Jia G.S."/>
            <person name="Zhang W.C."/>
            <person name="Liang Y."/>
            <person name="Liu X.H."/>
            <person name="Rhind N."/>
            <person name="Pidoux A."/>
            <person name="Brysch-Herzberg M."/>
            <person name="Du L.L."/>
        </authorList>
    </citation>
    <scope>NUCLEOTIDE SEQUENCE [LARGE SCALE GENOMIC DNA]</scope>
    <source>
        <strain evidence="3 4">CBS 15793</strain>
    </source>
</reference>
<dbReference type="PANTHER" id="PTHR12161">
    <property type="entry name" value="IST1 FAMILY MEMBER"/>
    <property type="match status" value="1"/>
</dbReference>
<proteinExistence type="inferred from homology"/>
<protein>
    <submittedName>
        <fullName evidence="3">MVB sorting pathway protein Ist1</fullName>
    </submittedName>
</protein>
<dbReference type="PANTHER" id="PTHR12161:SF5">
    <property type="entry name" value="IST1 HOMOLOG"/>
    <property type="match status" value="1"/>
</dbReference>
<dbReference type="KEGG" id="som:SOMG_02987"/>
<dbReference type="EMBL" id="CP115612">
    <property type="protein sequence ID" value="WBW74613.1"/>
    <property type="molecule type" value="Genomic_DNA"/>
</dbReference>
<dbReference type="Proteomes" id="UP001212411">
    <property type="component" value="Chromosome 2"/>
</dbReference>
<dbReference type="GeneID" id="80876467"/>
<dbReference type="RefSeq" id="XP_056038856.1">
    <property type="nucleotide sequence ID" value="XM_056181778.1"/>
</dbReference>
<feature type="compositionally biased region" description="Basic and acidic residues" evidence="2">
    <location>
        <begin position="171"/>
        <end position="181"/>
    </location>
</feature>